<organism evidence="1 2">
    <name type="scientific">Auriscalpium vulgare</name>
    <dbReference type="NCBI Taxonomy" id="40419"/>
    <lineage>
        <taxon>Eukaryota</taxon>
        <taxon>Fungi</taxon>
        <taxon>Dikarya</taxon>
        <taxon>Basidiomycota</taxon>
        <taxon>Agaricomycotina</taxon>
        <taxon>Agaricomycetes</taxon>
        <taxon>Russulales</taxon>
        <taxon>Auriscalpiaceae</taxon>
        <taxon>Auriscalpium</taxon>
    </lineage>
</organism>
<feature type="non-terminal residue" evidence="1">
    <location>
        <position position="428"/>
    </location>
</feature>
<gene>
    <name evidence="1" type="ORF">FA95DRAFT_1524877</name>
</gene>
<evidence type="ECO:0000313" key="2">
    <source>
        <dbReference type="Proteomes" id="UP000814033"/>
    </source>
</evidence>
<keyword evidence="2" id="KW-1185">Reference proteome</keyword>
<name>A0ACB8RFB5_9AGAM</name>
<dbReference type="Proteomes" id="UP000814033">
    <property type="component" value="Unassembled WGS sequence"/>
</dbReference>
<comment type="caution">
    <text evidence="1">The sequence shown here is derived from an EMBL/GenBank/DDBJ whole genome shotgun (WGS) entry which is preliminary data.</text>
</comment>
<accession>A0ACB8RFB5</accession>
<dbReference type="EMBL" id="MU276045">
    <property type="protein sequence ID" value="KAI0042829.1"/>
    <property type="molecule type" value="Genomic_DNA"/>
</dbReference>
<reference evidence="1" key="2">
    <citation type="journal article" date="2022" name="New Phytol.">
        <title>Evolutionary transition to the ectomycorrhizal habit in the genomes of a hyperdiverse lineage of mushroom-forming fungi.</title>
        <authorList>
            <person name="Looney B."/>
            <person name="Miyauchi S."/>
            <person name="Morin E."/>
            <person name="Drula E."/>
            <person name="Courty P.E."/>
            <person name="Kohler A."/>
            <person name="Kuo A."/>
            <person name="LaButti K."/>
            <person name="Pangilinan J."/>
            <person name="Lipzen A."/>
            <person name="Riley R."/>
            <person name="Andreopoulos W."/>
            <person name="He G."/>
            <person name="Johnson J."/>
            <person name="Nolan M."/>
            <person name="Tritt A."/>
            <person name="Barry K.W."/>
            <person name="Grigoriev I.V."/>
            <person name="Nagy L.G."/>
            <person name="Hibbett D."/>
            <person name="Henrissat B."/>
            <person name="Matheny P.B."/>
            <person name="Labbe J."/>
            <person name="Martin F.M."/>
        </authorList>
    </citation>
    <scope>NUCLEOTIDE SEQUENCE</scope>
    <source>
        <strain evidence="1">FP105234-sp</strain>
    </source>
</reference>
<sequence length="428" mass="46224">MSSASSADSSTSSLKISSFSTDTHSDIYGHKFMRKEETVDLAPVDSGVQAWTFVFCSFILESFVWGLPFSYGVFQQWYLSNPPFEGTSEATINAIGTVGLGILYMEGILLAFIFQRFPHWLRPMMIGSLVVCVTSMLISSFATKVWHLILLQGVVYGTASGCLYMPVIFWLSEWFHVRRSFASAIIFSGGGFGGAAFPLAANYLLQRVGFRWTIRTIALIVAIFGGVAIIGVKPRLPIPPASSRKTAPPLDFSFLKSPVFISVGITIVLQGLAYVPVSIYIPSFAVALGHSRLSGTLALSTFNLATVVGQMICGYYCDLRPYTHVMLFSSVLSSILAYALWGFAHSLTLIFVFVIMFGIIGGGFSAIWTPAASEIHTSQPFPPFAFLCGAKGLASILGPSIAAILHHDRVNDSSAVHSGAGPHGWGGY</sequence>
<protein>
    <submittedName>
        <fullName evidence="1">MFS general substrate transporter</fullName>
    </submittedName>
</protein>
<evidence type="ECO:0000313" key="1">
    <source>
        <dbReference type="EMBL" id="KAI0042829.1"/>
    </source>
</evidence>
<reference evidence="1" key="1">
    <citation type="submission" date="2021-02" db="EMBL/GenBank/DDBJ databases">
        <authorList>
            <consortium name="DOE Joint Genome Institute"/>
            <person name="Ahrendt S."/>
            <person name="Looney B.P."/>
            <person name="Miyauchi S."/>
            <person name="Morin E."/>
            <person name="Drula E."/>
            <person name="Courty P.E."/>
            <person name="Chicoki N."/>
            <person name="Fauchery L."/>
            <person name="Kohler A."/>
            <person name="Kuo A."/>
            <person name="Labutti K."/>
            <person name="Pangilinan J."/>
            <person name="Lipzen A."/>
            <person name="Riley R."/>
            <person name="Andreopoulos W."/>
            <person name="He G."/>
            <person name="Johnson J."/>
            <person name="Barry K.W."/>
            <person name="Grigoriev I.V."/>
            <person name="Nagy L."/>
            <person name="Hibbett D."/>
            <person name="Henrissat B."/>
            <person name="Matheny P.B."/>
            <person name="Labbe J."/>
            <person name="Martin F."/>
        </authorList>
    </citation>
    <scope>NUCLEOTIDE SEQUENCE</scope>
    <source>
        <strain evidence="1">FP105234-sp</strain>
    </source>
</reference>
<proteinExistence type="predicted"/>